<dbReference type="EMBL" id="GGEC01075032">
    <property type="protein sequence ID" value="MBX55516.1"/>
    <property type="molecule type" value="Transcribed_RNA"/>
</dbReference>
<name>A0A2P2PL93_RHIMU</name>
<feature type="region of interest" description="Disordered" evidence="1">
    <location>
        <begin position="1"/>
        <end position="21"/>
    </location>
</feature>
<dbReference type="AlphaFoldDB" id="A0A2P2PL93"/>
<organism evidence="2">
    <name type="scientific">Rhizophora mucronata</name>
    <name type="common">Asiatic mangrove</name>
    <dbReference type="NCBI Taxonomy" id="61149"/>
    <lineage>
        <taxon>Eukaryota</taxon>
        <taxon>Viridiplantae</taxon>
        <taxon>Streptophyta</taxon>
        <taxon>Embryophyta</taxon>
        <taxon>Tracheophyta</taxon>
        <taxon>Spermatophyta</taxon>
        <taxon>Magnoliopsida</taxon>
        <taxon>eudicotyledons</taxon>
        <taxon>Gunneridae</taxon>
        <taxon>Pentapetalae</taxon>
        <taxon>rosids</taxon>
        <taxon>fabids</taxon>
        <taxon>Malpighiales</taxon>
        <taxon>Rhizophoraceae</taxon>
        <taxon>Rhizophora</taxon>
    </lineage>
</organism>
<evidence type="ECO:0000256" key="1">
    <source>
        <dbReference type="SAM" id="MobiDB-lite"/>
    </source>
</evidence>
<proteinExistence type="predicted"/>
<evidence type="ECO:0000313" key="2">
    <source>
        <dbReference type="EMBL" id="MBX55516.1"/>
    </source>
</evidence>
<reference evidence="2" key="1">
    <citation type="submission" date="2018-02" db="EMBL/GenBank/DDBJ databases">
        <title>Rhizophora mucronata_Transcriptome.</title>
        <authorList>
            <person name="Meera S.P."/>
            <person name="Sreeshan A."/>
            <person name="Augustine A."/>
        </authorList>
    </citation>
    <scope>NUCLEOTIDE SEQUENCE</scope>
    <source>
        <tissue evidence="2">Leaf</tissue>
    </source>
</reference>
<feature type="compositionally biased region" description="Basic and acidic residues" evidence="1">
    <location>
        <begin position="1"/>
        <end position="10"/>
    </location>
</feature>
<protein>
    <submittedName>
        <fullName evidence="2">Uncharacterized protein</fullName>
    </submittedName>
</protein>
<accession>A0A2P2PL93</accession>
<sequence length="41" mass="4522">MVMGQERSDMDNGGGSNHRARGLFQVQGKYTTLLQEDPHGC</sequence>